<dbReference type="InterPro" id="IPR009057">
    <property type="entry name" value="Homeodomain-like_sf"/>
</dbReference>
<evidence type="ECO:0000256" key="2">
    <source>
        <dbReference type="ARBA" id="ARBA00022741"/>
    </source>
</evidence>
<dbReference type="PROSITE" id="PS50110">
    <property type="entry name" value="RESPONSE_REGULATORY"/>
    <property type="match status" value="1"/>
</dbReference>
<evidence type="ECO:0000313" key="11">
    <source>
        <dbReference type="Proteomes" id="UP000256899"/>
    </source>
</evidence>
<dbReference type="GO" id="GO:0005524">
    <property type="term" value="F:ATP binding"/>
    <property type="evidence" value="ECO:0007669"/>
    <property type="project" value="UniProtKB-KW"/>
</dbReference>
<proteinExistence type="predicted"/>
<keyword evidence="5" id="KW-0805">Transcription regulation</keyword>
<dbReference type="InterPro" id="IPR002078">
    <property type="entry name" value="Sigma_54_int"/>
</dbReference>
<dbReference type="PANTHER" id="PTHR32071">
    <property type="entry name" value="TRANSCRIPTIONAL REGULATORY PROTEIN"/>
    <property type="match status" value="1"/>
</dbReference>
<keyword evidence="6" id="KW-0804">Transcription</keyword>
<dbReference type="Gene3D" id="1.10.8.60">
    <property type="match status" value="1"/>
</dbReference>
<keyword evidence="2" id="KW-0547">Nucleotide-binding</keyword>
<dbReference type="Gene3D" id="3.40.50.2300">
    <property type="match status" value="1"/>
</dbReference>
<organism evidence="10 11">
    <name type="scientific">Thalassotalea euphylliae</name>
    <dbReference type="NCBI Taxonomy" id="1655234"/>
    <lineage>
        <taxon>Bacteria</taxon>
        <taxon>Pseudomonadati</taxon>
        <taxon>Pseudomonadota</taxon>
        <taxon>Gammaproteobacteria</taxon>
        <taxon>Alteromonadales</taxon>
        <taxon>Colwelliaceae</taxon>
        <taxon>Thalassotalea</taxon>
    </lineage>
</organism>
<dbReference type="PANTHER" id="PTHR32071:SF116">
    <property type="entry name" value="TRANSCRIPTIONAL REGULATORY PROTEIN GLRR"/>
    <property type="match status" value="1"/>
</dbReference>
<reference evidence="11" key="1">
    <citation type="submission" date="2018-08" db="EMBL/GenBank/DDBJ databases">
        <title>Thalassotalea euphylliae genome.</title>
        <authorList>
            <person name="Summers S."/>
            <person name="Rice S.A."/>
            <person name="Freckelton M.L."/>
            <person name="Nedved B.T."/>
            <person name="Hadfield M.G."/>
        </authorList>
    </citation>
    <scope>NUCLEOTIDE SEQUENCE [LARGE SCALE GENOMIC DNA]</scope>
    <source>
        <strain evidence="11">H3</strain>
    </source>
</reference>
<dbReference type="RefSeq" id="WP_116015078.1">
    <property type="nucleotide sequence ID" value="NZ_QUOT01000001.1"/>
</dbReference>
<protein>
    <submittedName>
        <fullName evidence="10">Response regulator</fullName>
    </submittedName>
</protein>
<evidence type="ECO:0000259" key="9">
    <source>
        <dbReference type="PROSITE" id="PS50110"/>
    </source>
</evidence>
<dbReference type="InterPro" id="IPR058031">
    <property type="entry name" value="AAA_lid_NorR"/>
</dbReference>
<dbReference type="EMBL" id="QUOT01000001">
    <property type="protein sequence ID" value="REL30684.1"/>
    <property type="molecule type" value="Genomic_DNA"/>
</dbReference>
<evidence type="ECO:0000259" key="8">
    <source>
        <dbReference type="PROSITE" id="PS50045"/>
    </source>
</evidence>
<dbReference type="InterPro" id="IPR025944">
    <property type="entry name" value="Sigma_54_int_dom_CS"/>
</dbReference>
<keyword evidence="11" id="KW-1185">Reference proteome</keyword>
<dbReference type="Gene3D" id="3.40.50.300">
    <property type="entry name" value="P-loop containing nucleotide triphosphate hydrolases"/>
    <property type="match status" value="1"/>
</dbReference>
<dbReference type="InterPro" id="IPR003593">
    <property type="entry name" value="AAA+_ATPase"/>
</dbReference>
<dbReference type="Pfam" id="PF00072">
    <property type="entry name" value="Response_reg"/>
    <property type="match status" value="1"/>
</dbReference>
<dbReference type="GO" id="GO:0000160">
    <property type="term" value="P:phosphorelay signal transduction system"/>
    <property type="evidence" value="ECO:0007669"/>
    <property type="project" value="UniProtKB-KW"/>
</dbReference>
<dbReference type="SUPFAM" id="SSF52540">
    <property type="entry name" value="P-loop containing nucleoside triphosphate hydrolases"/>
    <property type="match status" value="1"/>
</dbReference>
<dbReference type="Gene3D" id="1.10.10.60">
    <property type="entry name" value="Homeodomain-like"/>
    <property type="match status" value="1"/>
</dbReference>
<gene>
    <name evidence="10" type="ORF">DXX94_08135</name>
</gene>
<evidence type="ECO:0000256" key="4">
    <source>
        <dbReference type="ARBA" id="ARBA00023012"/>
    </source>
</evidence>
<feature type="domain" description="Response regulatory" evidence="9">
    <location>
        <begin position="24"/>
        <end position="138"/>
    </location>
</feature>
<evidence type="ECO:0000256" key="3">
    <source>
        <dbReference type="ARBA" id="ARBA00022840"/>
    </source>
</evidence>
<dbReference type="CDD" id="cd00009">
    <property type="entry name" value="AAA"/>
    <property type="match status" value="1"/>
</dbReference>
<evidence type="ECO:0000256" key="7">
    <source>
        <dbReference type="PROSITE-ProRule" id="PRU00169"/>
    </source>
</evidence>
<dbReference type="InterPro" id="IPR025662">
    <property type="entry name" value="Sigma_54_int_dom_ATP-bd_1"/>
</dbReference>
<dbReference type="InterPro" id="IPR027417">
    <property type="entry name" value="P-loop_NTPase"/>
</dbReference>
<dbReference type="Proteomes" id="UP000256899">
    <property type="component" value="Unassembled WGS sequence"/>
</dbReference>
<evidence type="ECO:0000256" key="5">
    <source>
        <dbReference type="ARBA" id="ARBA00023015"/>
    </source>
</evidence>
<comment type="caution">
    <text evidence="10">The sequence shown here is derived from an EMBL/GenBank/DDBJ whole genome shotgun (WGS) entry which is preliminary data.</text>
</comment>
<dbReference type="InterPro" id="IPR001789">
    <property type="entry name" value="Sig_transdc_resp-reg_receiver"/>
</dbReference>
<evidence type="ECO:0000313" key="10">
    <source>
        <dbReference type="EMBL" id="REL30684.1"/>
    </source>
</evidence>
<dbReference type="AlphaFoldDB" id="A0A3E0U1U1"/>
<dbReference type="FunFam" id="3.40.50.2300:FF:000018">
    <property type="entry name" value="DNA-binding transcriptional regulator NtrC"/>
    <property type="match status" value="1"/>
</dbReference>
<dbReference type="PROSITE" id="PS50045">
    <property type="entry name" value="SIGMA54_INTERACT_4"/>
    <property type="match status" value="1"/>
</dbReference>
<dbReference type="SMART" id="SM00448">
    <property type="entry name" value="REC"/>
    <property type="match status" value="1"/>
</dbReference>
<keyword evidence="1 7" id="KW-0597">Phosphoprotein</keyword>
<sequence>MSSPLFPKENITKNTADSATEHARILVVDDDPSLLRLLSIRLASAGYQIETAENAKVALGVMTSFQPDMVISDLKMEGMDGFALFEQIRARHPHLPVVIMTAHGTIPDAINATKQGVFSFLTKPFESKQLLDTVEQALKLQPLHANDTADENWRKRIICRSSKMAQLLVQSKQVAQSNFSLLIHGQSGTGKELLANAIHQASKRSSQPFTAINCAAIPEALLESELFGHVKGAFTGADKRHIGLFEACDGGTLFLDEIGDMPMNFQVKLLRALQEKEIRPVGSTQSIAVDVRVISATHKNLRKAILEGKFREDLYYRLNVVELEIPSLAERREDIPLLAQHFLHKSKNQTDSVNVTGFTQEAMELLITAPWPGNIRQLENVVEQSIALATEPLISEQLISNALRNKPGVLPSFAQAREQFERDYLAKLLRLTNGNVTQAARIAQRNRSEFYKLLNRHHLTPEAFRDASDLHE</sequence>
<keyword evidence="4" id="KW-0902">Two-component regulatory system</keyword>
<dbReference type="PROSITE" id="PS00675">
    <property type="entry name" value="SIGMA54_INTERACT_1"/>
    <property type="match status" value="1"/>
</dbReference>
<feature type="domain" description="Sigma-54 factor interaction" evidence="8">
    <location>
        <begin position="157"/>
        <end position="387"/>
    </location>
</feature>
<feature type="modified residue" description="4-aspartylphosphate" evidence="7">
    <location>
        <position position="73"/>
    </location>
</feature>
<dbReference type="FunFam" id="3.40.50.300:FF:000006">
    <property type="entry name" value="DNA-binding transcriptional regulator NtrC"/>
    <property type="match status" value="1"/>
</dbReference>
<dbReference type="SMART" id="SM00382">
    <property type="entry name" value="AAA"/>
    <property type="match status" value="1"/>
</dbReference>
<dbReference type="PROSITE" id="PS00688">
    <property type="entry name" value="SIGMA54_INTERACT_3"/>
    <property type="match status" value="1"/>
</dbReference>
<evidence type="ECO:0000256" key="6">
    <source>
        <dbReference type="ARBA" id="ARBA00023163"/>
    </source>
</evidence>
<dbReference type="SUPFAM" id="SSF52172">
    <property type="entry name" value="CheY-like"/>
    <property type="match status" value="1"/>
</dbReference>
<dbReference type="SUPFAM" id="SSF46689">
    <property type="entry name" value="Homeodomain-like"/>
    <property type="match status" value="1"/>
</dbReference>
<dbReference type="Pfam" id="PF25601">
    <property type="entry name" value="AAA_lid_14"/>
    <property type="match status" value="1"/>
</dbReference>
<dbReference type="InterPro" id="IPR011006">
    <property type="entry name" value="CheY-like_superfamily"/>
</dbReference>
<accession>A0A3E0U1U1</accession>
<dbReference type="GO" id="GO:0006355">
    <property type="term" value="P:regulation of DNA-templated transcription"/>
    <property type="evidence" value="ECO:0007669"/>
    <property type="project" value="InterPro"/>
</dbReference>
<keyword evidence="3" id="KW-0067">ATP-binding</keyword>
<evidence type="ECO:0000256" key="1">
    <source>
        <dbReference type="ARBA" id="ARBA00022553"/>
    </source>
</evidence>
<dbReference type="Pfam" id="PF00158">
    <property type="entry name" value="Sigma54_activat"/>
    <property type="match status" value="1"/>
</dbReference>
<name>A0A3E0U1U1_9GAMM</name>